<feature type="compositionally biased region" description="Low complexity" evidence="1">
    <location>
        <begin position="171"/>
        <end position="189"/>
    </location>
</feature>
<evidence type="ECO:0000256" key="1">
    <source>
        <dbReference type="SAM" id="MobiDB-lite"/>
    </source>
</evidence>
<dbReference type="AlphaFoldDB" id="A0A448WEU2"/>
<protein>
    <submittedName>
        <fullName evidence="2">Uncharacterized protein</fullName>
    </submittedName>
</protein>
<organism evidence="2 3">
    <name type="scientific">Protopolystoma xenopodis</name>
    <dbReference type="NCBI Taxonomy" id="117903"/>
    <lineage>
        <taxon>Eukaryota</taxon>
        <taxon>Metazoa</taxon>
        <taxon>Spiralia</taxon>
        <taxon>Lophotrochozoa</taxon>
        <taxon>Platyhelminthes</taxon>
        <taxon>Monogenea</taxon>
        <taxon>Polyopisthocotylea</taxon>
        <taxon>Polystomatidea</taxon>
        <taxon>Polystomatidae</taxon>
        <taxon>Protopolystoma</taxon>
    </lineage>
</organism>
<dbReference type="PANTHER" id="PTHR14234:SF19">
    <property type="entry name" value="RIM-BINDING PROTEIN, ISOFORM F"/>
    <property type="match status" value="1"/>
</dbReference>
<evidence type="ECO:0000313" key="2">
    <source>
        <dbReference type="EMBL" id="VEL09936.1"/>
    </source>
</evidence>
<dbReference type="InterPro" id="IPR040325">
    <property type="entry name" value="RIMBP1/2/3"/>
</dbReference>
<name>A0A448WEU2_9PLAT</name>
<evidence type="ECO:0000313" key="3">
    <source>
        <dbReference type="Proteomes" id="UP000784294"/>
    </source>
</evidence>
<gene>
    <name evidence="2" type="ORF">PXEA_LOCUS3376</name>
</gene>
<proteinExistence type="predicted"/>
<sequence>MGECNGLRGLVPSNMVSEVEAQATGKSLGSTAYTATRTCSTTLGTTAVASTISGSTQLNQSEPVHWLPQGAWYDSDLCRAQIPAPVAFPPGQVWRPRNIVGQGGMTELAPANGAHQTSNEMNTGAGLGAVLSNKVRMQQMFPSGMPQQHHHWQYQLSGQHLPVHPGQEQTQQQQQQMQHHQQQMQQQQQQHQQQMQQQQQQHQQQMQQQQQQQILQRPGAVYSEFDSRAMFPPTGPGCGPQTERKGASR</sequence>
<dbReference type="Proteomes" id="UP000784294">
    <property type="component" value="Unassembled WGS sequence"/>
</dbReference>
<accession>A0A448WEU2</accession>
<keyword evidence="3" id="KW-1185">Reference proteome</keyword>
<dbReference type="EMBL" id="CAAALY010007617">
    <property type="protein sequence ID" value="VEL09936.1"/>
    <property type="molecule type" value="Genomic_DNA"/>
</dbReference>
<feature type="compositionally biased region" description="Low complexity" evidence="1">
    <location>
        <begin position="201"/>
        <end position="213"/>
    </location>
</feature>
<feature type="region of interest" description="Disordered" evidence="1">
    <location>
        <begin position="161"/>
        <end position="189"/>
    </location>
</feature>
<comment type="caution">
    <text evidence="2">The sequence shown here is derived from an EMBL/GenBank/DDBJ whole genome shotgun (WGS) entry which is preliminary data.</text>
</comment>
<feature type="region of interest" description="Disordered" evidence="1">
    <location>
        <begin position="201"/>
        <end position="249"/>
    </location>
</feature>
<reference evidence="2" key="1">
    <citation type="submission" date="2018-11" db="EMBL/GenBank/DDBJ databases">
        <authorList>
            <consortium name="Pathogen Informatics"/>
        </authorList>
    </citation>
    <scope>NUCLEOTIDE SEQUENCE</scope>
</reference>
<dbReference type="PANTHER" id="PTHR14234">
    <property type="entry name" value="RIM BINDING PROTEIN-RELATED"/>
    <property type="match status" value="1"/>
</dbReference>
<dbReference type="GO" id="GO:0045202">
    <property type="term" value="C:synapse"/>
    <property type="evidence" value="ECO:0007669"/>
    <property type="project" value="GOC"/>
</dbReference>
<dbReference type="GO" id="GO:0007274">
    <property type="term" value="P:neuromuscular synaptic transmission"/>
    <property type="evidence" value="ECO:0007669"/>
    <property type="project" value="TreeGrafter"/>
</dbReference>